<dbReference type="STRING" id="1280946.HY29_03965"/>
<dbReference type="EC" id="1.13.11.-" evidence="6"/>
<dbReference type="PANTHER" id="PTHR10543:SF89">
    <property type="entry name" value="CAROTENOID 9,10(9',10')-CLEAVAGE DIOXYGENASE 1"/>
    <property type="match status" value="1"/>
</dbReference>
<evidence type="ECO:0000256" key="6">
    <source>
        <dbReference type="RuleBase" id="RU364048"/>
    </source>
</evidence>
<dbReference type="PATRIC" id="fig|1280946.3.peg.2702"/>
<feature type="binding site" evidence="5">
    <location>
        <position position="222"/>
    </location>
    <ligand>
        <name>Fe cation</name>
        <dbReference type="ChEBI" id="CHEBI:24875"/>
        <note>catalytic</note>
    </ligand>
</feature>
<evidence type="ECO:0000313" key="7">
    <source>
        <dbReference type="EMBL" id="KCZ53387.1"/>
    </source>
</evidence>
<keyword evidence="8" id="KW-1185">Reference proteome</keyword>
<protein>
    <recommendedName>
        <fullName evidence="6">Dioxygenase</fullName>
        <ecNumber evidence="6">1.13.11.-</ecNumber>
    </recommendedName>
</protein>
<reference evidence="7 8" key="1">
    <citation type="journal article" date="2014" name="Antonie Van Leeuwenhoek">
        <title>Hyphomonas beringensis sp. nov. and Hyphomonas chukchiensis sp. nov., isolated from surface seawater of the Bering Sea and Chukchi Sea.</title>
        <authorList>
            <person name="Li C."/>
            <person name="Lai Q."/>
            <person name="Li G."/>
            <person name="Dong C."/>
            <person name="Wang J."/>
            <person name="Liao Y."/>
            <person name="Shao Z."/>
        </authorList>
    </citation>
    <scope>NUCLEOTIDE SEQUENCE [LARGE SCALE GENOMIC DNA]</scope>
    <source>
        <strain evidence="7 8">25B14_1</strain>
    </source>
</reference>
<evidence type="ECO:0000256" key="3">
    <source>
        <dbReference type="ARBA" id="ARBA00023002"/>
    </source>
</evidence>
<evidence type="ECO:0000256" key="1">
    <source>
        <dbReference type="ARBA" id="ARBA00006787"/>
    </source>
</evidence>
<dbReference type="EMBL" id="AWFF01000054">
    <property type="protein sequence ID" value="KCZ53387.1"/>
    <property type="molecule type" value="Genomic_DNA"/>
</dbReference>
<dbReference type="GO" id="GO:0046872">
    <property type="term" value="F:metal ion binding"/>
    <property type="evidence" value="ECO:0007669"/>
    <property type="project" value="UniProtKB-KW"/>
</dbReference>
<dbReference type="InterPro" id="IPR004294">
    <property type="entry name" value="Carotenoid_Oase"/>
</dbReference>
<keyword evidence="2 5" id="KW-0479">Metal-binding</keyword>
<sequence length="483" mass="54690">MPLLLKDPAAPFGDVHGPMLTGPFAPVFDEAVMTDLQVEGKIPADLNGVYLRNGPNPRYEPKGDYHAFDGDGMIHAAEFRNGKVTYRNKWIRTADWIEDDIRGEETHWGIMQTLKGRTDKVLADTANTDIIGHAGKAVASWYLSGVPYLIDPITLETVATANYVSGPGNGMSAHSKVDEVTGELIFFDYYDTAPHMTYSVVDKDGKLLHTTPVELPGDRLPHDMGITEHYSILHDLPVYHDAEALRAGRHKIRFDASLPARLGVIPRYGKGNEVRWFEFSSCFIYHVVNCWEEGDEVVMIACRYMPSLKENGEIDEAKTAKRIAQLQMDARLWSYRMNMKTGEATEECLDPDRNVEFPTYDSARTGRYTKWGYLVDHDPMVLRWTGLRKYNTDTGECVGAWSDGQDDCWYSEPWFAPADNQQSEDHGYVITFVWNNKTHVQQLQVFDALDISKGPVARITLPRRVPSGFHACWMKASQIENWD</sequence>
<comment type="similarity">
    <text evidence="1 6">Belongs to the carotenoid oxygenase family.</text>
</comment>
<dbReference type="GO" id="GO:0010436">
    <property type="term" value="F:carotenoid dioxygenase activity"/>
    <property type="evidence" value="ECO:0007669"/>
    <property type="project" value="TreeGrafter"/>
</dbReference>
<dbReference type="RefSeq" id="WP_051601526.1">
    <property type="nucleotide sequence ID" value="NZ_AWFF01000054.1"/>
</dbReference>
<keyword evidence="3 6" id="KW-0560">Oxidoreductase</keyword>
<dbReference type="AlphaFoldDB" id="A0A062U508"/>
<feature type="binding site" evidence="5">
    <location>
        <position position="286"/>
    </location>
    <ligand>
        <name>Fe cation</name>
        <dbReference type="ChEBI" id="CHEBI:24875"/>
        <note>catalytic</note>
    </ligand>
</feature>
<dbReference type="Pfam" id="PF03055">
    <property type="entry name" value="RPE65"/>
    <property type="match status" value="1"/>
</dbReference>
<keyword evidence="6" id="KW-0223">Dioxygenase</keyword>
<dbReference type="PANTHER" id="PTHR10543">
    <property type="entry name" value="BETA-CAROTENE DIOXYGENASE"/>
    <property type="match status" value="1"/>
</dbReference>
<dbReference type="GO" id="GO:0016121">
    <property type="term" value="P:carotene catabolic process"/>
    <property type="evidence" value="ECO:0007669"/>
    <property type="project" value="TreeGrafter"/>
</dbReference>
<feature type="binding site" evidence="5">
    <location>
        <position position="174"/>
    </location>
    <ligand>
        <name>Fe cation</name>
        <dbReference type="ChEBI" id="CHEBI:24875"/>
        <note>catalytic</note>
    </ligand>
</feature>
<accession>A0A062U508</accession>
<dbReference type="Proteomes" id="UP000027037">
    <property type="component" value="Unassembled WGS sequence"/>
</dbReference>
<proteinExistence type="inferred from homology"/>
<dbReference type="OrthoDB" id="6636843at2"/>
<evidence type="ECO:0000256" key="4">
    <source>
        <dbReference type="ARBA" id="ARBA00023004"/>
    </source>
</evidence>
<dbReference type="eggNOG" id="COG3670">
    <property type="taxonomic scope" value="Bacteria"/>
</dbReference>
<organism evidence="7 8">
    <name type="scientific">Hyphomonas beringensis</name>
    <dbReference type="NCBI Taxonomy" id="1280946"/>
    <lineage>
        <taxon>Bacteria</taxon>
        <taxon>Pseudomonadati</taxon>
        <taxon>Pseudomonadota</taxon>
        <taxon>Alphaproteobacteria</taxon>
        <taxon>Hyphomonadales</taxon>
        <taxon>Hyphomonadaceae</taxon>
        <taxon>Hyphomonas</taxon>
    </lineage>
</organism>
<evidence type="ECO:0000256" key="5">
    <source>
        <dbReference type="PIRSR" id="PIRSR604294-1"/>
    </source>
</evidence>
<evidence type="ECO:0000256" key="2">
    <source>
        <dbReference type="ARBA" id="ARBA00022723"/>
    </source>
</evidence>
<feature type="binding site" evidence="5">
    <location>
        <position position="470"/>
    </location>
    <ligand>
        <name>Fe cation</name>
        <dbReference type="ChEBI" id="CHEBI:24875"/>
        <note>catalytic</note>
    </ligand>
</feature>
<gene>
    <name evidence="7" type="ORF">HY29_03965</name>
</gene>
<comment type="caution">
    <text evidence="7">The sequence shown here is derived from an EMBL/GenBank/DDBJ whole genome shotgun (WGS) entry which is preliminary data.</text>
</comment>
<comment type="cofactor">
    <cofactor evidence="5 6">
        <name>Fe(2+)</name>
        <dbReference type="ChEBI" id="CHEBI:29033"/>
    </cofactor>
    <text evidence="5 6">Binds 1 Fe(2+) ion per subunit.</text>
</comment>
<evidence type="ECO:0000313" key="8">
    <source>
        <dbReference type="Proteomes" id="UP000027037"/>
    </source>
</evidence>
<name>A0A062U508_9PROT</name>
<keyword evidence="4 5" id="KW-0408">Iron</keyword>